<reference evidence="1 2" key="1">
    <citation type="submission" date="2019-01" db="EMBL/GenBank/DDBJ databases">
        <title>Draft genome sequence of Dictyobacter sp. Uno17.</title>
        <authorList>
            <person name="Wang C.M."/>
            <person name="Zheng Y."/>
            <person name="Sakai Y."/>
            <person name="Abe K."/>
            <person name="Yokota A."/>
            <person name="Yabe S."/>
        </authorList>
    </citation>
    <scope>NUCLEOTIDE SEQUENCE [LARGE SCALE GENOMIC DNA]</scope>
    <source>
        <strain evidence="1 2">Uno17</strain>
    </source>
</reference>
<evidence type="ECO:0000313" key="2">
    <source>
        <dbReference type="Proteomes" id="UP000322530"/>
    </source>
</evidence>
<dbReference type="RefSeq" id="WP_172632491.1">
    <property type="nucleotide sequence ID" value="NZ_BIXY01000154.1"/>
</dbReference>
<comment type="caution">
    <text evidence="1">The sequence shown here is derived from an EMBL/GenBank/DDBJ whole genome shotgun (WGS) entry which is preliminary data.</text>
</comment>
<proteinExistence type="predicted"/>
<keyword evidence="2" id="KW-1185">Reference proteome</keyword>
<evidence type="ECO:0000313" key="1">
    <source>
        <dbReference type="EMBL" id="GCF11841.1"/>
    </source>
</evidence>
<accession>A0A5A5TJQ0</accession>
<dbReference type="EMBL" id="BIXY01000154">
    <property type="protein sequence ID" value="GCF11841.1"/>
    <property type="molecule type" value="Genomic_DNA"/>
</dbReference>
<dbReference type="Proteomes" id="UP000322530">
    <property type="component" value="Unassembled WGS sequence"/>
</dbReference>
<organism evidence="1 2">
    <name type="scientific">Dictyobacter arantiisoli</name>
    <dbReference type="NCBI Taxonomy" id="2014874"/>
    <lineage>
        <taxon>Bacteria</taxon>
        <taxon>Bacillati</taxon>
        <taxon>Chloroflexota</taxon>
        <taxon>Ktedonobacteria</taxon>
        <taxon>Ktedonobacterales</taxon>
        <taxon>Dictyobacteraceae</taxon>
        <taxon>Dictyobacter</taxon>
    </lineage>
</organism>
<name>A0A5A5TJQ0_9CHLR</name>
<protein>
    <submittedName>
        <fullName evidence="1">Uncharacterized protein</fullName>
    </submittedName>
</protein>
<dbReference type="AlphaFoldDB" id="A0A5A5TJQ0"/>
<sequence length="45" mass="5201">MADELPLLCCNDYPEVTELLEQVKQIPVLQEISSQLSEQVKRLQE</sequence>
<gene>
    <name evidence="1" type="ORF">KDI_54050</name>
</gene>